<evidence type="ECO:0000259" key="13">
    <source>
        <dbReference type="Pfam" id="PF03372"/>
    </source>
</evidence>
<evidence type="ECO:0000256" key="11">
    <source>
        <dbReference type="ARBA" id="ARBA00023242"/>
    </source>
</evidence>
<name>A0A0K2SW62_LEPSM</name>
<dbReference type="InterPro" id="IPR009060">
    <property type="entry name" value="UBA-like_sf"/>
</dbReference>
<reference evidence="14" key="1">
    <citation type="submission" date="2014-05" db="EMBL/GenBank/DDBJ databases">
        <authorList>
            <person name="Chronopoulou M."/>
        </authorList>
    </citation>
    <scope>NUCLEOTIDE SEQUENCE</scope>
    <source>
        <tissue evidence="14">Whole organism</tissue>
    </source>
</reference>
<dbReference type="EMBL" id="HACA01000256">
    <property type="protein sequence ID" value="CDW17617.1"/>
    <property type="molecule type" value="Transcribed_RNA"/>
</dbReference>
<evidence type="ECO:0000256" key="1">
    <source>
        <dbReference type="ARBA" id="ARBA00001936"/>
    </source>
</evidence>
<dbReference type="InterPro" id="IPR005135">
    <property type="entry name" value="Endo/exonuclease/phosphatase"/>
</dbReference>
<keyword evidence="8" id="KW-0378">Hydrolase</keyword>
<evidence type="ECO:0000256" key="4">
    <source>
        <dbReference type="ARBA" id="ARBA00017870"/>
    </source>
</evidence>
<evidence type="ECO:0000256" key="6">
    <source>
        <dbReference type="ARBA" id="ARBA00022723"/>
    </source>
</evidence>
<keyword evidence="5" id="KW-0540">Nuclease</keyword>
<sequence>IRNSIVYLFILKILCCSSKEFNYKRSKSLLRMDDDIIEVFASTSTDTKTKTQCPNQDIRRQLVGQFVETTKTDETVAGFYLDQFDWDLQIAVTTFLDEFAEVKSSQTKDQDPEVEIRDTPRGDFSLVTWNVDGLSRANLKVRVKAVCKIIEDTKVDIVFLQEVIPLTLNYFKEKLGNYIFVVGNEEDERLEYFNVICLRRFRIYMDSFQIIPYNYSVMGRNLLFVEAHIGKAKLILMNTHLESTKDHATTRIEQLKKCISIINKSASKETTVIFGGDLNIRDKELTSLPPNFHDLWITNGSKKECNYTWDMTRNTNLEFPGRFKPRLRFDRLYIKYNENYDVKSDFFGLIGIEKISGTQSFPSDHWGILTRFRISSS</sequence>
<protein>
    <recommendedName>
        <fullName evidence="4">Tyrosyl-DNA phosphodiesterase 2</fullName>
    </recommendedName>
    <alternativeName>
        <fullName evidence="12">5'-tyrosyl-DNA phosphodiesterase</fullName>
    </alternativeName>
</protein>
<dbReference type="SUPFAM" id="SSF46934">
    <property type="entry name" value="UBA-like"/>
    <property type="match status" value="1"/>
</dbReference>
<organism evidence="14">
    <name type="scientific">Lepeophtheirus salmonis</name>
    <name type="common">Salmon louse</name>
    <name type="synonym">Caligus salmonis</name>
    <dbReference type="NCBI Taxonomy" id="72036"/>
    <lineage>
        <taxon>Eukaryota</taxon>
        <taxon>Metazoa</taxon>
        <taxon>Ecdysozoa</taxon>
        <taxon>Arthropoda</taxon>
        <taxon>Crustacea</taxon>
        <taxon>Multicrustacea</taxon>
        <taxon>Hexanauplia</taxon>
        <taxon>Copepoda</taxon>
        <taxon>Siphonostomatoida</taxon>
        <taxon>Caligidae</taxon>
        <taxon>Lepeophtheirus</taxon>
    </lineage>
</organism>
<dbReference type="GO" id="GO:0003697">
    <property type="term" value="F:single-stranded DNA binding"/>
    <property type="evidence" value="ECO:0007669"/>
    <property type="project" value="TreeGrafter"/>
</dbReference>
<dbReference type="OrthoDB" id="9975959at2759"/>
<comment type="subcellular location">
    <subcellularLocation>
        <location evidence="3">Nucleus</location>
        <location evidence="3">PML body</location>
    </subcellularLocation>
</comment>
<evidence type="ECO:0000313" key="14">
    <source>
        <dbReference type="EMBL" id="CDW17617.1"/>
    </source>
</evidence>
<keyword evidence="6" id="KW-0479">Metal-binding</keyword>
<dbReference type="AlphaFoldDB" id="A0A0K2SW62"/>
<accession>A0A0K2SW62</accession>
<evidence type="ECO:0000256" key="3">
    <source>
        <dbReference type="ARBA" id="ARBA00004322"/>
    </source>
</evidence>
<dbReference type="InterPro" id="IPR051547">
    <property type="entry name" value="TDP2-like"/>
</dbReference>
<comment type="cofactor">
    <cofactor evidence="1">
        <name>Mn(2+)</name>
        <dbReference type="ChEBI" id="CHEBI:29035"/>
    </cofactor>
</comment>
<evidence type="ECO:0000256" key="8">
    <source>
        <dbReference type="ARBA" id="ARBA00022801"/>
    </source>
</evidence>
<keyword evidence="9" id="KW-0460">Magnesium</keyword>
<dbReference type="GO" id="GO:0005737">
    <property type="term" value="C:cytoplasm"/>
    <property type="evidence" value="ECO:0007669"/>
    <property type="project" value="TreeGrafter"/>
</dbReference>
<feature type="non-terminal residue" evidence="14">
    <location>
        <position position="1"/>
    </location>
</feature>
<dbReference type="Pfam" id="PF14555">
    <property type="entry name" value="UBA_4"/>
    <property type="match status" value="1"/>
</dbReference>
<evidence type="ECO:0000256" key="10">
    <source>
        <dbReference type="ARBA" id="ARBA00023204"/>
    </source>
</evidence>
<feature type="domain" description="Endonuclease/exonuclease/phosphatase" evidence="13">
    <location>
        <begin position="127"/>
        <end position="317"/>
    </location>
</feature>
<dbReference type="GO" id="GO:0046872">
    <property type="term" value="F:metal ion binding"/>
    <property type="evidence" value="ECO:0007669"/>
    <property type="project" value="UniProtKB-KW"/>
</dbReference>
<dbReference type="PANTHER" id="PTHR15822">
    <property type="entry name" value="TRAF AND TNF RECEPTOR-ASSOCIATED PROTEIN"/>
    <property type="match status" value="1"/>
</dbReference>
<comment type="cofactor">
    <cofactor evidence="2">
        <name>Mg(2+)</name>
        <dbReference type="ChEBI" id="CHEBI:18420"/>
    </cofactor>
</comment>
<dbReference type="Pfam" id="PF03372">
    <property type="entry name" value="Exo_endo_phos"/>
    <property type="match status" value="1"/>
</dbReference>
<keyword evidence="11" id="KW-0539">Nucleus</keyword>
<dbReference type="Gene3D" id="1.10.8.10">
    <property type="entry name" value="DNA helicase RuvA subunit, C-terminal domain"/>
    <property type="match status" value="1"/>
</dbReference>
<proteinExistence type="predicted"/>
<dbReference type="CDD" id="cd14672">
    <property type="entry name" value="UBA_ceTYDP2_like"/>
    <property type="match status" value="1"/>
</dbReference>
<dbReference type="SUPFAM" id="SSF56219">
    <property type="entry name" value="DNase I-like"/>
    <property type="match status" value="1"/>
</dbReference>
<keyword evidence="7" id="KW-0227">DNA damage</keyword>
<dbReference type="GO" id="GO:0070260">
    <property type="term" value="F:5'-tyrosyl-DNA phosphodiesterase activity"/>
    <property type="evidence" value="ECO:0007669"/>
    <property type="project" value="TreeGrafter"/>
</dbReference>
<dbReference type="FunFam" id="3.60.10.10:FF:000024">
    <property type="entry name" value="Tyrosyl-DNA phosphodiesterase 2"/>
    <property type="match status" value="1"/>
</dbReference>
<evidence type="ECO:0000256" key="2">
    <source>
        <dbReference type="ARBA" id="ARBA00001946"/>
    </source>
</evidence>
<evidence type="ECO:0000256" key="5">
    <source>
        <dbReference type="ARBA" id="ARBA00022722"/>
    </source>
</evidence>
<evidence type="ECO:0000256" key="9">
    <source>
        <dbReference type="ARBA" id="ARBA00022842"/>
    </source>
</evidence>
<keyword evidence="10" id="KW-0234">DNA repair</keyword>
<dbReference type="GO" id="GO:0006302">
    <property type="term" value="P:double-strand break repair"/>
    <property type="evidence" value="ECO:0007669"/>
    <property type="project" value="TreeGrafter"/>
</dbReference>
<evidence type="ECO:0000256" key="12">
    <source>
        <dbReference type="ARBA" id="ARBA00031304"/>
    </source>
</evidence>
<dbReference type="PANTHER" id="PTHR15822:SF4">
    <property type="entry name" value="TYROSYL-DNA PHOSPHODIESTERASE 2"/>
    <property type="match status" value="1"/>
</dbReference>
<dbReference type="GO" id="GO:0016605">
    <property type="term" value="C:PML body"/>
    <property type="evidence" value="ECO:0007669"/>
    <property type="project" value="UniProtKB-SubCell"/>
</dbReference>
<dbReference type="Gene3D" id="3.60.10.10">
    <property type="entry name" value="Endonuclease/exonuclease/phosphatase"/>
    <property type="match status" value="1"/>
</dbReference>
<dbReference type="CDD" id="cd09080">
    <property type="entry name" value="TDP2"/>
    <property type="match status" value="1"/>
</dbReference>
<dbReference type="GO" id="GO:0004518">
    <property type="term" value="F:nuclease activity"/>
    <property type="evidence" value="ECO:0007669"/>
    <property type="project" value="UniProtKB-KW"/>
</dbReference>
<dbReference type="InterPro" id="IPR036691">
    <property type="entry name" value="Endo/exonu/phosph_ase_sf"/>
</dbReference>
<evidence type="ECO:0000256" key="7">
    <source>
        <dbReference type="ARBA" id="ARBA00022763"/>
    </source>
</evidence>